<accession>A0A3B0YAP2</accession>
<dbReference type="InterPro" id="IPR036388">
    <property type="entry name" value="WH-like_DNA-bd_sf"/>
</dbReference>
<dbReference type="GO" id="GO:1900376">
    <property type="term" value="P:regulation of secondary metabolite biosynthetic process"/>
    <property type="evidence" value="ECO:0007669"/>
    <property type="project" value="TreeGrafter"/>
</dbReference>
<dbReference type="Gene3D" id="1.10.10.10">
    <property type="entry name" value="Winged helix-like DNA-binding domain superfamily/Winged helix DNA-binding domain"/>
    <property type="match status" value="1"/>
</dbReference>
<organism evidence="2">
    <name type="scientific">hydrothermal vent metagenome</name>
    <dbReference type="NCBI Taxonomy" id="652676"/>
    <lineage>
        <taxon>unclassified sequences</taxon>
        <taxon>metagenomes</taxon>
        <taxon>ecological metagenomes</taxon>
    </lineage>
</organism>
<evidence type="ECO:0000313" key="2">
    <source>
        <dbReference type="EMBL" id="VAW73880.1"/>
    </source>
</evidence>
<dbReference type="SUPFAM" id="SSF46785">
    <property type="entry name" value="Winged helix' DNA-binding domain"/>
    <property type="match status" value="1"/>
</dbReference>
<dbReference type="GO" id="GO:0003700">
    <property type="term" value="F:DNA-binding transcription factor activity"/>
    <property type="evidence" value="ECO:0007669"/>
    <property type="project" value="InterPro"/>
</dbReference>
<dbReference type="GO" id="GO:0008270">
    <property type="term" value="F:zinc ion binding"/>
    <property type="evidence" value="ECO:0007669"/>
    <property type="project" value="TreeGrafter"/>
</dbReference>
<dbReference type="PANTHER" id="PTHR33202">
    <property type="entry name" value="ZINC UPTAKE REGULATION PROTEIN"/>
    <property type="match status" value="1"/>
</dbReference>
<dbReference type="Pfam" id="PF01475">
    <property type="entry name" value="FUR"/>
    <property type="match status" value="1"/>
</dbReference>
<dbReference type="InterPro" id="IPR036390">
    <property type="entry name" value="WH_DNA-bd_sf"/>
</dbReference>
<dbReference type="PANTHER" id="PTHR33202:SF7">
    <property type="entry name" value="FERRIC UPTAKE REGULATION PROTEIN"/>
    <property type="match status" value="1"/>
</dbReference>
<feature type="region of interest" description="Disordered" evidence="1">
    <location>
        <begin position="146"/>
        <end position="169"/>
    </location>
</feature>
<proteinExistence type="predicted"/>
<reference evidence="2" key="1">
    <citation type="submission" date="2018-06" db="EMBL/GenBank/DDBJ databases">
        <authorList>
            <person name="Zhirakovskaya E."/>
        </authorList>
    </citation>
    <scope>NUCLEOTIDE SEQUENCE</scope>
</reference>
<evidence type="ECO:0000256" key="1">
    <source>
        <dbReference type="SAM" id="MobiDB-lite"/>
    </source>
</evidence>
<name>A0A3B0YAP2_9ZZZZ</name>
<dbReference type="GO" id="GO:0045892">
    <property type="term" value="P:negative regulation of DNA-templated transcription"/>
    <property type="evidence" value="ECO:0007669"/>
    <property type="project" value="TreeGrafter"/>
</dbReference>
<dbReference type="AlphaFoldDB" id="A0A3B0YAP2"/>
<dbReference type="InterPro" id="IPR002481">
    <property type="entry name" value="FUR"/>
</dbReference>
<gene>
    <name evidence="2" type="ORF">MNBD_GAMMA12-3728</name>
</gene>
<protein>
    <recommendedName>
        <fullName evidence="3">Ferric uptake regulation protein</fullName>
    </recommendedName>
</protein>
<evidence type="ECO:0008006" key="3">
    <source>
        <dbReference type="Google" id="ProtNLM"/>
    </source>
</evidence>
<dbReference type="CDD" id="cd07153">
    <property type="entry name" value="Fur_like"/>
    <property type="match status" value="1"/>
</dbReference>
<feature type="compositionally biased region" description="Basic and acidic residues" evidence="1">
    <location>
        <begin position="149"/>
        <end position="169"/>
    </location>
</feature>
<dbReference type="GO" id="GO:0000976">
    <property type="term" value="F:transcription cis-regulatory region binding"/>
    <property type="evidence" value="ECO:0007669"/>
    <property type="project" value="TreeGrafter"/>
</dbReference>
<sequence>MSQENEIWPKSKQQITAMLEDFDIQPTQQRLVIAEVLFSRAQHLSAEHILEKVNSVAGTVSKATVYNTLGLFVGKGLVHQVNVDPSRVFYDSNIHPHYHFYNIQSGELSDIEPASINISQFPALPAGTSILAVDVIIRVTENDACQNDEDSKNSKAEGKLECSVDKRSD</sequence>
<dbReference type="EMBL" id="UOFL01000049">
    <property type="protein sequence ID" value="VAW73880.1"/>
    <property type="molecule type" value="Genomic_DNA"/>
</dbReference>